<dbReference type="SUPFAM" id="SSF141571">
    <property type="entry name" value="Pentapeptide repeat-like"/>
    <property type="match status" value="1"/>
</dbReference>
<dbReference type="Gene3D" id="2.160.20.80">
    <property type="entry name" value="E3 ubiquitin-protein ligase SopA"/>
    <property type="match status" value="1"/>
</dbReference>
<reference evidence="1 2" key="1">
    <citation type="journal article" date="2018" name="Microbes Environ.">
        <title>Comparative Genomic Insights into Endofungal Lifestyles of Two Bacterial Endosymbionts, Mycoavidus cysteinexigens and Burkholderia rhizoxinica.</title>
        <authorList>
            <person name="Sharmin D."/>
            <person name="Guo Y."/>
            <person name="Nishizawa T."/>
            <person name="Ohshima S."/>
            <person name="Sato Y."/>
            <person name="Takashima Y."/>
            <person name="Narisawa K."/>
            <person name="Ohta H."/>
        </authorList>
    </citation>
    <scope>NUCLEOTIDE SEQUENCE [LARGE SCALE GENOMIC DNA]</scope>
    <source>
        <strain evidence="1 2">B1-EB</strain>
    </source>
</reference>
<evidence type="ECO:0000313" key="1">
    <source>
        <dbReference type="EMBL" id="BBE09782.1"/>
    </source>
</evidence>
<dbReference type="EMBL" id="AP018150">
    <property type="protein sequence ID" value="BBE09782.1"/>
    <property type="molecule type" value="Genomic_DNA"/>
</dbReference>
<dbReference type="InterPro" id="IPR001680">
    <property type="entry name" value="WD40_rpt"/>
</dbReference>
<dbReference type="Gene3D" id="3.40.50.300">
    <property type="entry name" value="P-loop containing nucleotide triphosphate hydrolases"/>
    <property type="match status" value="1"/>
</dbReference>
<dbReference type="PROSITE" id="PS50837">
    <property type="entry name" value="NACHT"/>
    <property type="match status" value="1"/>
</dbReference>
<dbReference type="PANTHER" id="PTHR19848:SF8">
    <property type="entry name" value="F-BOX AND WD REPEAT DOMAIN CONTAINING 7"/>
    <property type="match status" value="1"/>
</dbReference>
<dbReference type="SMART" id="SM00320">
    <property type="entry name" value="WD40"/>
    <property type="match status" value="16"/>
</dbReference>
<dbReference type="PROSITE" id="PS50294">
    <property type="entry name" value="WD_REPEATS_REGION"/>
    <property type="match status" value="14"/>
</dbReference>
<sequence>MLSISGSNVPHISNASTRSNLLTRVEAIHEQASGEGQTIVQASENCLVSNQASGDNNVFTTYIALTASDSNAKLVFEKLNGHAEAARYKPLAQLGTHIEELRTAYLNVLEEIDEVRDGLKLYIPSEGQETADSKIIFPLIDKVREFLSSSKKVLLLLGEAGSGKSTFNRHLTRMLWDEYQQSSTTPIPVFIALAEHTPSCKDLIESYLLEQEFSPEAITGLRKAKRLVFILDGFDEIQDRTQAFYTENKLDHWKNAQVIISSRPEYLGGNYRSQFQKRGQTSVLQEYWLSTISDDWITAYIQKYIQHTQRTGWNLKRYQDALNNLPTLKEAIRRPFLLRMALDLLPDLAESGSAPMTRIALYDEFISRWWNRSEERLLHITLTDEEKKARSKLGQHLVAKGLKASQEMAIALTQKHLVQAFYDPEKEEIIPKAWGKYFNEKDAEKRLLLFNAPLIHQGQHYRFIHKSIQEYLVARAICGPDFKVTESYPKDVINQLSLVKEPVILDFLVERVKERAQFKAYLHAWIEASKNPNISVMVGAANSMTVLVRAGIQFNSADLNGIRIPEADLSNGVFDSAQLQGADLRKVKFHTSWLRQANLRGAQMTDVQFGEWVYLQEESEVFSCTYSPDGKTCAMGFDNGVIRVHDTSNWATIHTSEGHTSRVMSVVYSPSGLQLASGSDDWTVRLWDAQSGAAVHTLKGHTRSVWSVVYSPSGLQLASGSVDGTVRLWDVESGASVHTLEGHIATVRSLVYSPSGAQLASHSNDKTVRLWDAKRGTAEHTLEGHTNIVTTVVYSPSGTQIASGSWDATVRLWDAESGVAVHTLEGHNSCVNSVAYSPSGAQLASGSDDDTVRLWDVESGAAAHTLEGHNEAISSVVYSPSGLQLASGSYDWTVCLWDAESGAAEYTLEGHLDAVRSLVYSPTGAQLASRSDDETVRLWDAKRGTAEHTLEGHTYPVSSVVYLPSGAQRASSSWDNTVRLWDAQSGAAVHILDGHTSIVKSVAYSPSGFRIASGSADKTVRLWDARSGAAERTLEGHTSAVISVAYSPSSTQLASGSADNTVRLWDAESGTAVRIIEGHTSGVRSVVYSPSGVQLASGSADKTVRLWDAQSGEAVRTLEGHAEVVTSVVYSPSGLQLASGSNDRTVRLWDVQSGVTVRTLRGHTGWIYSVVYSPSGSQLASGSYDKTVRLWDVKSGVAVRTLNHTDFVDSVAYSPSGSQLASVSSDKTVWLWEVVSGNCLKIIEDFSWQVSSIAWTVLNGQQYLATGGRDKSVRQWELKKEGSGYQAKLCWGNPRHEVLNLRNMQIEGVQSLSERNVRLLKQRGAIEEMRGLSVENEELLKPHWALTGDVIEQSKSFIKRGLKKVLKSK</sequence>
<dbReference type="PANTHER" id="PTHR19848">
    <property type="entry name" value="WD40 REPEAT PROTEIN"/>
    <property type="match status" value="1"/>
</dbReference>
<dbReference type="KEGG" id="mcys:MCB1EB_1621"/>
<keyword evidence="1" id="KW-0808">Transferase</keyword>
<gene>
    <name evidence="1" type="ORF">MCB1EB_1621</name>
</gene>
<evidence type="ECO:0000313" key="2">
    <source>
        <dbReference type="Proteomes" id="UP000282597"/>
    </source>
</evidence>
<proteinExistence type="predicted"/>
<dbReference type="PROSITE" id="PS50082">
    <property type="entry name" value="WD_REPEATS_2"/>
    <property type="match status" value="14"/>
</dbReference>
<dbReference type="InterPro" id="IPR027417">
    <property type="entry name" value="P-loop_NTPase"/>
</dbReference>
<protein>
    <submittedName>
        <fullName evidence="1">Myosin heavy-chain kinase</fullName>
    </submittedName>
</protein>
<dbReference type="Pfam" id="PF00400">
    <property type="entry name" value="WD40"/>
    <property type="match status" value="15"/>
</dbReference>
<dbReference type="SUPFAM" id="SSF50978">
    <property type="entry name" value="WD40 repeat-like"/>
    <property type="match status" value="3"/>
</dbReference>
<dbReference type="InterPro" id="IPR007111">
    <property type="entry name" value="NACHT_NTPase"/>
</dbReference>
<dbReference type="InterPro" id="IPR015943">
    <property type="entry name" value="WD40/YVTN_repeat-like_dom_sf"/>
</dbReference>
<dbReference type="InterPro" id="IPR020472">
    <property type="entry name" value="WD40_PAC1"/>
</dbReference>
<dbReference type="Pfam" id="PF05729">
    <property type="entry name" value="NACHT"/>
    <property type="match status" value="1"/>
</dbReference>
<dbReference type="PROSITE" id="PS00678">
    <property type="entry name" value="WD_REPEATS_1"/>
    <property type="match status" value="11"/>
</dbReference>
<dbReference type="GO" id="GO:0016301">
    <property type="term" value="F:kinase activity"/>
    <property type="evidence" value="ECO:0007669"/>
    <property type="project" value="UniProtKB-KW"/>
</dbReference>
<name>A0A2Z6EWK1_9BURK</name>
<dbReference type="SUPFAM" id="SSF52540">
    <property type="entry name" value="P-loop containing nucleoside triphosphate hydrolases"/>
    <property type="match status" value="1"/>
</dbReference>
<organism evidence="1 2">
    <name type="scientific">Mycoavidus cysteinexigens</name>
    <dbReference type="NCBI Taxonomy" id="1553431"/>
    <lineage>
        <taxon>Bacteria</taxon>
        <taxon>Pseudomonadati</taxon>
        <taxon>Pseudomonadota</taxon>
        <taxon>Betaproteobacteria</taxon>
        <taxon>Burkholderiales</taxon>
        <taxon>Burkholderiaceae</taxon>
        <taxon>Mycoavidus</taxon>
    </lineage>
</organism>
<dbReference type="CDD" id="cd00200">
    <property type="entry name" value="WD40"/>
    <property type="match status" value="2"/>
</dbReference>
<dbReference type="Pfam" id="PF00805">
    <property type="entry name" value="Pentapeptide"/>
    <property type="match status" value="1"/>
</dbReference>
<dbReference type="PRINTS" id="PR00320">
    <property type="entry name" value="GPROTEINBRPT"/>
</dbReference>
<dbReference type="InterPro" id="IPR019775">
    <property type="entry name" value="WD40_repeat_CS"/>
</dbReference>
<accession>A0A2Z6EWK1</accession>
<dbReference type="InterPro" id="IPR036322">
    <property type="entry name" value="WD40_repeat_dom_sf"/>
</dbReference>
<dbReference type="Proteomes" id="UP000282597">
    <property type="component" value="Chromosome"/>
</dbReference>
<dbReference type="InterPro" id="IPR001646">
    <property type="entry name" value="5peptide_repeat"/>
</dbReference>
<dbReference type="Gene3D" id="2.130.10.10">
    <property type="entry name" value="YVTN repeat-like/Quinoprotein amine dehydrogenase"/>
    <property type="match status" value="8"/>
</dbReference>
<keyword evidence="1" id="KW-0418">Kinase</keyword>
<keyword evidence="2" id="KW-1185">Reference proteome</keyword>